<evidence type="ECO:0000313" key="2">
    <source>
        <dbReference type="Proteomes" id="UP000074294"/>
    </source>
</evidence>
<reference evidence="1 2" key="1">
    <citation type="journal article" date="2016" name="Nat. Microbiol.">
        <title>Genomic inference of the metabolism of cosmopolitan subsurface Archaea, Hadesarchaea.</title>
        <authorList>
            <person name="Baker B.J."/>
            <person name="Saw J.H."/>
            <person name="Lind A.E."/>
            <person name="Lazar C.S."/>
            <person name="Hinrichs K.-U."/>
            <person name="Teske A.P."/>
            <person name="Ettema T.J."/>
        </authorList>
    </citation>
    <scope>NUCLEOTIDE SEQUENCE [LARGE SCALE GENOMIC DNA]</scope>
</reference>
<dbReference type="Proteomes" id="UP000074294">
    <property type="component" value="Unassembled WGS sequence"/>
</dbReference>
<protein>
    <submittedName>
        <fullName evidence="1">Uncharacterized protein</fullName>
    </submittedName>
</protein>
<dbReference type="STRING" id="1776334.APZ16_04850"/>
<comment type="caution">
    <text evidence="1">The sequence shown here is derived from an EMBL/GenBank/DDBJ whole genome shotgun (WGS) entry which is preliminary data.</text>
</comment>
<accession>A0A147K1N2</accession>
<evidence type="ECO:0000313" key="1">
    <source>
        <dbReference type="EMBL" id="KUO42661.1"/>
    </source>
</evidence>
<proteinExistence type="predicted"/>
<dbReference type="EMBL" id="LQMQ01000001">
    <property type="protein sequence ID" value="KUO42661.1"/>
    <property type="molecule type" value="Genomic_DNA"/>
</dbReference>
<dbReference type="AlphaFoldDB" id="A0A147K1N2"/>
<gene>
    <name evidence="1" type="ORF">APZ16_04850</name>
</gene>
<organism evidence="1 2">
    <name type="scientific">Hadarchaeum yellowstonense</name>
    <dbReference type="NCBI Taxonomy" id="1776334"/>
    <lineage>
        <taxon>Archaea</taxon>
        <taxon>Methanobacteriati</taxon>
        <taxon>Candidatus Hadarchaeota</taxon>
        <taxon>Candidatus Hadarchaeia</taxon>
        <taxon>Candidatus Hadarchaeales</taxon>
        <taxon>Candidatus Hadarchaeaceae</taxon>
        <taxon>Candidatus Hadarchaeum</taxon>
    </lineage>
</organism>
<sequence>MESTVDLIIFALLISVAVSIPLALSHDNAEIITERYAASFARNTLVALLNTPAEQFGGFSYRFFFNSPEFRVPFIESFTRRKLDHKTIAQLLAEDALLNLRLTIDNSKIGPIWSGQEMDEKLRIFLKSLLDNLVGGRFGYRLRAKATPVEVPFVCLDFDLVVENLYPARAKLCSETLLLSLPAAENELTALLGSPSVAGSPWPPVADPIIEISLELWSR</sequence>
<name>A0A147K1N2_HADYE</name>